<dbReference type="RefSeq" id="WP_025253286.1">
    <property type="nucleotide sequence ID" value="NZ_CP004353.1"/>
</dbReference>
<dbReference type="Proteomes" id="UP000019222">
    <property type="component" value="Chromosome"/>
</dbReference>
<reference evidence="1 2" key="1">
    <citation type="submission" date="2013-02" db="EMBL/GenBank/DDBJ databases">
        <title>The complete genome sequence of Corynebacterium vitaeruminis DSM 20294.</title>
        <authorList>
            <person name="Ruckert C."/>
            <person name="Albersmeier A."/>
            <person name="Kalinowski J."/>
        </authorList>
    </citation>
    <scope>NUCLEOTIDE SEQUENCE [LARGE SCALE GENOMIC DNA]</scope>
    <source>
        <strain evidence="2">ATCC 10234</strain>
    </source>
</reference>
<evidence type="ECO:0000313" key="2">
    <source>
        <dbReference type="Proteomes" id="UP000019222"/>
    </source>
</evidence>
<keyword evidence="2" id="KW-1185">Reference proteome</keyword>
<dbReference type="SUPFAM" id="SSF52038">
    <property type="entry name" value="Barstar-related"/>
    <property type="match status" value="1"/>
</dbReference>
<organism evidence="1 2">
    <name type="scientific">Corynebacterium vitaeruminis DSM 20294</name>
    <dbReference type="NCBI Taxonomy" id="1224164"/>
    <lineage>
        <taxon>Bacteria</taxon>
        <taxon>Bacillati</taxon>
        <taxon>Actinomycetota</taxon>
        <taxon>Actinomycetes</taxon>
        <taxon>Mycobacteriales</taxon>
        <taxon>Corynebacteriaceae</taxon>
        <taxon>Corynebacterium</taxon>
    </lineage>
</organism>
<accession>W5Y1W5</accession>
<dbReference type="EMBL" id="CP004353">
    <property type="protein sequence ID" value="AHI23276.1"/>
    <property type="molecule type" value="Genomic_DNA"/>
</dbReference>
<dbReference type="HOGENOM" id="CLU_192798_0_0_11"/>
<gene>
    <name evidence="1" type="ORF">B843_09455</name>
</gene>
<evidence type="ECO:0000313" key="1">
    <source>
        <dbReference type="EMBL" id="AHI23276.1"/>
    </source>
</evidence>
<dbReference type="InterPro" id="IPR035905">
    <property type="entry name" value="Barstar-like_sf"/>
</dbReference>
<protein>
    <submittedName>
        <fullName evidence="1">Uncharacterized protein</fullName>
    </submittedName>
</protein>
<sequence length="77" mass="8250">MNVTITTPVTTVGEFYRALSSQLELGGRGIPNADALADILREKLVATVTVTGWGISLSDALLVLKVFRDLGVTLRFS</sequence>
<name>W5Y1W5_9CORY</name>
<dbReference type="AlphaFoldDB" id="W5Y1W5"/>
<dbReference type="Gene3D" id="3.30.370.10">
    <property type="entry name" value="Barstar-like"/>
    <property type="match status" value="1"/>
</dbReference>
<proteinExistence type="predicted"/>
<dbReference type="PATRIC" id="fig|1224164.3.peg.1908"/>
<dbReference type="KEGG" id="cvt:B843_09455"/>